<sequence>MLRSTLTMRINSTLPPTTTTVLRKKHALNTPSGKKSVTWETNSSCGFDDLSSFIRFRVCCHCFSGTECHGMQNS</sequence>
<comment type="caution">
    <text evidence="2">The sequence shown here is derived from an EMBL/GenBank/DDBJ whole genome shotgun (WGS) entry which is preliminary data.</text>
</comment>
<organism evidence="2 3">
    <name type="scientific">Petrolisthes cinctipes</name>
    <name type="common">Flat porcelain crab</name>
    <dbReference type="NCBI Taxonomy" id="88211"/>
    <lineage>
        <taxon>Eukaryota</taxon>
        <taxon>Metazoa</taxon>
        <taxon>Ecdysozoa</taxon>
        <taxon>Arthropoda</taxon>
        <taxon>Crustacea</taxon>
        <taxon>Multicrustacea</taxon>
        <taxon>Malacostraca</taxon>
        <taxon>Eumalacostraca</taxon>
        <taxon>Eucarida</taxon>
        <taxon>Decapoda</taxon>
        <taxon>Pleocyemata</taxon>
        <taxon>Anomura</taxon>
        <taxon>Galatheoidea</taxon>
        <taxon>Porcellanidae</taxon>
        <taxon>Petrolisthes</taxon>
    </lineage>
</organism>
<evidence type="ECO:0000313" key="3">
    <source>
        <dbReference type="Proteomes" id="UP001286313"/>
    </source>
</evidence>
<gene>
    <name evidence="2" type="ORF">Pcinc_020961</name>
    <name evidence="1" type="ORF">Pcinc_023469</name>
</gene>
<dbReference type="EMBL" id="JAWQEG010002520">
    <property type="protein sequence ID" value="KAK3871378.1"/>
    <property type="molecule type" value="Genomic_DNA"/>
</dbReference>
<reference evidence="2" key="1">
    <citation type="submission" date="2023-10" db="EMBL/GenBank/DDBJ databases">
        <title>Genome assemblies of two species of porcelain crab, Petrolisthes cinctipes and Petrolisthes manimaculis (Anomura: Porcellanidae).</title>
        <authorList>
            <person name="Angst P."/>
        </authorList>
    </citation>
    <scope>NUCLEOTIDE SEQUENCE</scope>
    <source>
        <strain evidence="2">PB745_01</strain>
        <tissue evidence="2">Gill</tissue>
    </source>
</reference>
<evidence type="ECO:0000313" key="1">
    <source>
        <dbReference type="EMBL" id="KAK3871378.1"/>
    </source>
</evidence>
<name>A0AAE1KJ23_PETCI</name>
<dbReference type="Proteomes" id="UP001286313">
    <property type="component" value="Unassembled WGS sequence"/>
</dbReference>
<accession>A0AAE1KJ23</accession>
<protein>
    <submittedName>
        <fullName evidence="2">Uncharacterized protein</fullName>
    </submittedName>
</protein>
<keyword evidence="3" id="KW-1185">Reference proteome</keyword>
<dbReference type="EMBL" id="JAWQEG010002139">
    <property type="protein sequence ID" value="KAK3874073.1"/>
    <property type="molecule type" value="Genomic_DNA"/>
</dbReference>
<evidence type="ECO:0000313" key="2">
    <source>
        <dbReference type="EMBL" id="KAK3874073.1"/>
    </source>
</evidence>
<proteinExistence type="predicted"/>
<dbReference type="AlphaFoldDB" id="A0AAE1KJ23"/>